<accession>B0EIV6</accession>
<sequence length="193" mass="22696">MNSVVTRKKYRRCNKNIKLSRQEALQLQVDFECVLLALLSPHYEFVMTKPQKKTKTSLQFMKVKEAISCNPKEDRFVFDVQKFIKTRASEMVSSETRNGISYLTAQRRIQDLKHIETIHLFEDMLGEDYIFEIGFEDRDGIHGSIHIYFHNQLLYSTNQIKKIGQSIYLYINSKLPSPDRIIRVNELSPFLSL</sequence>
<dbReference type="KEGG" id="edi:EDI_077370"/>
<dbReference type="AlphaFoldDB" id="B0EIV6"/>
<dbReference type="RefSeq" id="XP_001738145.1">
    <property type="nucleotide sequence ID" value="XM_001738093.1"/>
</dbReference>
<dbReference type="eggNOG" id="ENOG502RDVE">
    <property type="taxonomic scope" value="Eukaryota"/>
</dbReference>
<name>B0EIV6_ENTDS</name>
<organism evidence="2">
    <name type="scientific">Entamoeba dispar (strain ATCC PRA-260 / SAW760)</name>
    <dbReference type="NCBI Taxonomy" id="370354"/>
    <lineage>
        <taxon>Eukaryota</taxon>
        <taxon>Amoebozoa</taxon>
        <taxon>Evosea</taxon>
        <taxon>Archamoebae</taxon>
        <taxon>Mastigamoebida</taxon>
        <taxon>Entamoebidae</taxon>
        <taxon>Entamoeba</taxon>
    </lineage>
</organism>
<evidence type="ECO:0000313" key="1">
    <source>
        <dbReference type="EMBL" id="EDR25558.1"/>
    </source>
</evidence>
<dbReference type="VEuPathDB" id="AmoebaDB:EDI_077370"/>
<reference evidence="2" key="1">
    <citation type="submission" date="2007-12" db="EMBL/GenBank/DDBJ databases">
        <title>Annotation of Entamoeba dispar SAW760.</title>
        <authorList>
            <person name="Lorenzi H."/>
            <person name="Inman J."/>
            <person name="Schobel S."/>
            <person name="Amedeo P."/>
            <person name="Caler E."/>
        </authorList>
    </citation>
    <scope>NUCLEOTIDE SEQUENCE [LARGE SCALE GENOMIC DNA]</scope>
    <source>
        <strain evidence="2">ATCC PRA-260 / SAW760</strain>
    </source>
</reference>
<dbReference type="OMA" id="ESTHFFE"/>
<proteinExistence type="predicted"/>
<dbReference type="EMBL" id="DS549500">
    <property type="protein sequence ID" value="EDR25558.1"/>
    <property type="molecule type" value="Genomic_DNA"/>
</dbReference>
<dbReference type="GeneID" id="5883213"/>
<keyword evidence="2" id="KW-1185">Reference proteome</keyword>
<protein>
    <submittedName>
        <fullName evidence="1">Uncharacterized protein</fullName>
    </submittedName>
</protein>
<dbReference type="OrthoDB" id="25716at2759"/>
<evidence type="ECO:0000313" key="2">
    <source>
        <dbReference type="Proteomes" id="UP000008076"/>
    </source>
</evidence>
<dbReference type="Proteomes" id="UP000008076">
    <property type="component" value="Unassembled WGS sequence"/>
</dbReference>
<gene>
    <name evidence="1" type="ORF">EDI_077370</name>
</gene>